<dbReference type="EMBL" id="AZFH01000015">
    <property type="protein sequence ID" value="KRL83174.1"/>
    <property type="molecule type" value="Genomic_DNA"/>
</dbReference>
<reference evidence="2 3" key="1">
    <citation type="journal article" date="2015" name="Genome Announc.">
        <title>Expanding the biotechnology potential of lactobacilli through comparative genomics of 213 strains and associated genera.</title>
        <authorList>
            <person name="Sun Z."/>
            <person name="Harris H.M."/>
            <person name="McCann A."/>
            <person name="Guo C."/>
            <person name="Argimon S."/>
            <person name="Zhang W."/>
            <person name="Yang X."/>
            <person name="Jeffery I.B."/>
            <person name="Cooney J.C."/>
            <person name="Kagawa T.F."/>
            <person name="Liu W."/>
            <person name="Song Y."/>
            <person name="Salvetti E."/>
            <person name="Wrobel A."/>
            <person name="Rasinkangas P."/>
            <person name="Parkhill J."/>
            <person name="Rea M.C."/>
            <person name="O'Sullivan O."/>
            <person name="Ritari J."/>
            <person name="Douillard F.P."/>
            <person name="Paul Ross R."/>
            <person name="Yang R."/>
            <person name="Briner A.E."/>
            <person name="Felis G.E."/>
            <person name="de Vos W.M."/>
            <person name="Barrangou R."/>
            <person name="Klaenhammer T.R."/>
            <person name="Caufield P.W."/>
            <person name="Cui Y."/>
            <person name="Zhang H."/>
            <person name="O'Toole P.W."/>
        </authorList>
    </citation>
    <scope>NUCLEOTIDE SEQUENCE [LARGE SCALE GENOMIC DNA]</scope>
    <source>
        <strain evidence="2 3">DSM 15833</strain>
    </source>
</reference>
<evidence type="ECO:0000313" key="3">
    <source>
        <dbReference type="Proteomes" id="UP000051048"/>
    </source>
</evidence>
<dbReference type="InterPro" id="IPR006073">
    <property type="entry name" value="GTP-bd"/>
</dbReference>
<dbReference type="STRING" id="1423740.FC36_GL000741"/>
<dbReference type="InterPro" id="IPR027417">
    <property type="entry name" value="P-loop_NTPase"/>
</dbReference>
<proteinExistence type="predicted"/>
<comment type="caution">
    <text evidence="2">The sequence shown here is derived from an EMBL/GenBank/DDBJ whole genome shotgun (WGS) entry which is preliminary data.</text>
</comment>
<dbReference type="OrthoDB" id="2953146at2"/>
<dbReference type="SUPFAM" id="SSF52540">
    <property type="entry name" value="P-loop containing nucleoside triphosphate hydrolases"/>
    <property type="match status" value="1"/>
</dbReference>
<protein>
    <recommendedName>
        <fullName evidence="1">G domain-containing protein</fullName>
    </recommendedName>
</protein>
<evidence type="ECO:0000313" key="2">
    <source>
        <dbReference type="EMBL" id="KRL83174.1"/>
    </source>
</evidence>
<accession>A0A0R1TP04</accession>
<dbReference type="PATRIC" id="fig|1423740.3.peg.788"/>
<dbReference type="Gene3D" id="3.40.50.300">
    <property type="entry name" value="P-loop containing nucleotide triphosphate hydrolases"/>
    <property type="match status" value="1"/>
</dbReference>
<dbReference type="RefSeq" id="WP_025020909.1">
    <property type="nucleotide sequence ID" value="NZ_AZFH01000015.1"/>
</dbReference>
<dbReference type="GO" id="GO:0005525">
    <property type="term" value="F:GTP binding"/>
    <property type="evidence" value="ECO:0007669"/>
    <property type="project" value="InterPro"/>
</dbReference>
<gene>
    <name evidence="2" type="ORF">FC36_GL000741</name>
</gene>
<dbReference type="Proteomes" id="UP000051048">
    <property type="component" value="Unassembled WGS sequence"/>
</dbReference>
<evidence type="ECO:0000259" key="1">
    <source>
        <dbReference type="Pfam" id="PF01926"/>
    </source>
</evidence>
<dbReference type="AlphaFoldDB" id="A0A0R1TP04"/>
<sequence>MRRKKIITEESKQIIGDLLSKERYLALEPRLNLDVEHYLKNRNILEAINLNTIRWQSQQNREFTRILVTANTSSGKSTLVNALLGLNVVATAQESKTAAVTQIIESYTGTRIINNENLIRAPFLMKKYTSNRLAVIDTPGVNDAQNPKYVKLTKEAILKNNYSYLVYVIGTPGSIEEFNYMRWIIKHVEHEKIIFVLNKIDNYQASEDNVISTLTKLKFDLEKIGYPNAIIYPMSAYAAYLIKRHEFANDLDNDELDEYEYLIKKFKRPQNNLSQTKVRNVKFLDLLSICGMLAFENKIRGELNYETSIH</sequence>
<feature type="domain" description="G" evidence="1">
    <location>
        <begin position="71"/>
        <end position="199"/>
    </location>
</feature>
<organism evidence="2 3">
    <name type="scientific">Ligilactobacillus equi DSM 15833 = JCM 10991</name>
    <dbReference type="NCBI Taxonomy" id="1423740"/>
    <lineage>
        <taxon>Bacteria</taxon>
        <taxon>Bacillati</taxon>
        <taxon>Bacillota</taxon>
        <taxon>Bacilli</taxon>
        <taxon>Lactobacillales</taxon>
        <taxon>Lactobacillaceae</taxon>
        <taxon>Ligilactobacillus</taxon>
    </lineage>
</organism>
<dbReference type="Pfam" id="PF01926">
    <property type="entry name" value="MMR_HSR1"/>
    <property type="match status" value="1"/>
</dbReference>
<name>A0A0R1TP04_9LACO</name>